<evidence type="ECO:0000256" key="13">
    <source>
        <dbReference type="ARBA" id="ARBA00034923"/>
    </source>
</evidence>
<keyword evidence="7 16" id="KW-0067">ATP-binding</keyword>
<evidence type="ECO:0000256" key="7">
    <source>
        <dbReference type="ARBA" id="ARBA00022840"/>
    </source>
</evidence>
<proteinExistence type="inferred from homology"/>
<keyword evidence="4" id="KW-0227">DNA damage</keyword>
<dbReference type="GO" id="GO:0006260">
    <property type="term" value="P:DNA replication"/>
    <property type="evidence" value="ECO:0007669"/>
    <property type="project" value="UniProtKB-KW"/>
</dbReference>
<dbReference type="GO" id="GO:0000725">
    <property type="term" value="P:recombinational repair"/>
    <property type="evidence" value="ECO:0007669"/>
    <property type="project" value="TreeGrafter"/>
</dbReference>
<evidence type="ECO:0000256" key="4">
    <source>
        <dbReference type="ARBA" id="ARBA00022763"/>
    </source>
</evidence>
<dbReference type="FunFam" id="3.40.50.300:FF:001201">
    <property type="entry name" value="ATP-dependent DNA helicase UvrD2"/>
    <property type="match status" value="1"/>
</dbReference>
<dbReference type="NCBIfam" id="TIGR01075">
    <property type="entry name" value="uvrD"/>
    <property type="match status" value="1"/>
</dbReference>
<dbReference type="GO" id="GO:0043138">
    <property type="term" value="F:3'-5' DNA helicase activity"/>
    <property type="evidence" value="ECO:0007669"/>
    <property type="project" value="UniProtKB-EC"/>
</dbReference>
<keyword evidence="2" id="KW-0235">DNA replication</keyword>
<comment type="catalytic activity">
    <reaction evidence="14">
        <text>ATP + H2O = ADP + phosphate + H(+)</text>
        <dbReference type="Rhea" id="RHEA:13065"/>
        <dbReference type="ChEBI" id="CHEBI:15377"/>
        <dbReference type="ChEBI" id="CHEBI:15378"/>
        <dbReference type="ChEBI" id="CHEBI:30616"/>
        <dbReference type="ChEBI" id="CHEBI:43474"/>
        <dbReference type="ChEBI" id="CHEBI:456216"/>
        <dbReference type="EC" id="5.6.2.4"/>
    </reaction>
</comment>
<keyword evidence="5 16" id="KW-0378">Hydrolase</keyword>
<dbReference type="Proteomes" id="UP000234626">
    <property type="component" value="Unassembled WGS sequence"/>
</dbReference>
<dbReference type="GO" id="GO:0003677">
    <property type="term" value="F:DNA binding"/>
    <property type="evidence" value="ECO:0007669"/>
    <property type="project" value="UniProtKB-KW"/>
</dbReference>
<evidence type="ECO:0000313" key="19">
    <source>
        <dbReference type="EMBL" id="PLR44988.1"/>
    </source>
</evidence>
<dbReference type="FunFam" id="1.10.486.10:FF:000001">
    <property type="entry name" value="DNA helicase"/>
    <property type="match status" value="1"/>
</dbReference>
<evidence type="ECO:0000256" key="15">
    <source>
        <dbReference type="ARBA" id="ARBA00074869"/>
    </source>
</evidence>
<dbReference type="InterPro" id="IPR013986">
    <property type="entry name" value="DExx_box_DNA_helicase_dom_sf"/>
</dbReference>
<feature type="domain" description="UvrD-like helicase ATP-binding" evidence="17">
    <location>
        <begin position="8"/>
        <end position="286"/>
    </location>
</feature>
<dbReference type="EC" id="5.6.2.4" evidence="12"/>
<dbReference type="SUPFAM" id="SSF52540">
    <property type="entry name" value="P-loop containing nucleoside triphosphate hydrolases"/>
    <property type="match status" value="1"/>
</dbReference>
<evidence type="ECO:0000256" key="6">
    <source>
        <dbReference type="ARBA" id="ARBA00022806"/>
    </source>
</evidence>
<dbReference type="InterPro" id="IPR000212">
    <property type="entry name" value="DNA_helicase_UvrD/REP"/>
</dbReference>
<evidence type="ECO:0000256" key="14">
    <source>
        <dbReference type="ARBA" id="ARBA00048988"/>
    </source>
</evidence>
<evidence type="ECO:0000256" key="3">
    <source>
        <dbReference type="ARBA" id="ARBA00022741"/>
    </source>
</evidence>
<evidence type="ECO:0000259" key="18">
    <source>
        <dbReference type="PROSITE" id="PS51217"/>
    </source>
</evidence>
<organism evidence="19 20">
    <name type="scientific">Chimaeribacter arupi</name>
    <dbReference type="NCBI Taxonomy" id="2060066"/>
    <lineage>
        <taxon>Bacteria</taxon>
        <taxon>Pseudomonadati</taxon>
        <taxon>Pseudomonadota</taxon>
        <taxon>Gammaproteobacteria</taxon>
        <taxon>Enterobacterales</taxon>
        <taxon>Yersiniaceae</taxon>
        <taxon>Chimaeribacter</taxon>
    </lineage>
</organism>
<dbReference type="PROSITE" id="PS51217">
    <property type="entry name" value="UVRD_HELICASE_CTER"/>
    <property type="match status" value="1"/>
</dbReference>
<dbReference type="NCBIfam" id="NF008743">
    <property type="entry name" value="PRK11773.1"/>
    <property type="match status" value="1"/>
</dbReference>
<dbReference type="Pfam" id="PF21196">
    <property type="entry name" value="PcrA_UvrD_tudor"/>
    <property type="match status" value="1"/>
</dbReference>
<dbReference type="Pfam" id="PF00580">
    <property type="entry name" value="UvrD-helicase"/>
    <property type="match status" value="1"/>
</dbReference>
<dbReference type="GO" id="GO:0005829">
    <property type="term" value="C:cytosol"/>
    <property type="evidence" value="ECO:0007669"/>
    <property type="project" value="TreeGrafter"/>
</dbReference>
<feature type="binding site" evidence="16">
    <location>
        <begin position="29"/>
        <end position="36"/>
    </location>
    <ligand>
        <name>ATP</name>
        <dbReference type="ChEBI" id="CHEBI:30616"/>
    </ligand>
</feature>
<dbReference type="InterPro" id="IPR027417">
    <property type="entry name" value="P-loop_NTPase"/>
</dbReference>
<dbReference type="Gene3D" id="1.10.10.160">
    <property type="match status" value="1"/>
</dbReference>
<evidence type="ECO:0000256" key="10">
    <source>
        <dbReference type="ARBA" id="ARBA00023235"/>
    </source>
</evidence>
<reference evidence="19 20" key="1">
    <citation type="submission" date="2017-12" db="EMBL/GenBank/DDBJ databases">
        <title>Characterization of six clinical isolates of Enterochimera gen. nov., a novel genus of the Yersiniaciae family and the three species Enterochimera arupensis sp. nov., Enterochimera coloradensis sp. nov, and Enterochimera californica sp. nov.</title>
        <authorList>
            <person name="Rossi A."/>
            <person name="Fisher M."/>
        </authorList>
    </citation>
    <scope>NUCLEOTIDE SEQUENCE [LARGE SCALE GENOMIC DNA]</scope>
    <source>
        <strain evidence="19 20">2016Iso1</strain>
    </source>
</reference>
<accession>A0A2N5EIR9</accession>
<keyword evidence="3 16" id="KW-0547">Nucleotide-binding</keyword>
<protein>
    <recommendedName>
        <fullName evidence="15">DNA helicase II</fullName>
        <ecNumber evidence="12">5.6.2.4</ecNumber>
    </recommendedName>
    <alternativeName>
        <fullName evidence="13">DNA 3'-5' helicase II</fullName>
    </alternativeName>
</protein>
<name>A0A2N5EIR9_9GAMM</name>
<dbReference type="InterPro" id="IPR005753">
    <property type="entry name" value="DNA_helicase_ATP-dep_UvrD"/>
</dbReference>
<dbReference type="AlphaFoldDB" id="A0A2N5EIR9"/>
<feature type="domain" description="UvrD-like helicase C-terminal" evidence="18">
    <location>
        <begin position="287"/>
        <end position="564"/>
    </location>
</feature>
<dbReference type="GO" id="GO:0042802">
    <property type="term" value="F:identical protein binding"/>
    <property type="evidence" value="ECO:0007669"/>
    <property type="project" value="UniProtKB-ARBA"/>
</dbReference>
<dbReference type="OrthoDB" id="9806690at2"/>
<dbReference type="InterPro" id="IPR014017">
    <property type="entry name" value="DNA_helicase_UvrD-like_C"/>
</dbReference>
<keyword evidence="10" id="KW-0413">Isomerase</keyword>
<dbReference type="EMBL" id="PJZK01000024">
    <property type="protein sequence ID" value="PLR44988.1"/>
    <property type="molecule type" value="Genomic_DNA"/>
</dbReference>
<dbReference type="CDD" id="cd18807">
    <property type="entry name" value="SF1_C_UvrD"/>
    <property type="match status" value="1"/>
</dbReference>
<dbReference type="Pfam" id="PF13361">
    <property type="entry name" value="UvrD_C"/>
    <property type="match status" value="1"/>
</dbReference>
<dbReference type="GO" id="GO:0005524">
    <property type="term" value="F:ATP binding"/>
    <property type="evidence" value="ECO:0007669"/>
    <property type="project" value="UniProtKB-UniRule"/>
</dbReference>
<dbReference type="Gene3D" id="1.10.486.10">
    <property type="entry name" value="PCRA, domain 4"/>
    <property type="match status" value="1"/>
</dbReference>
<dbReference type="RefSeq" id="WP_101835888.1">
    <property type="nucleotide sequence ID" value="NZ_PJZK01000024.1"/>
</dbReference>
<keyword evidence="6 16" id="KW-0347">Helicase</keyword>
<evidence type="ECO:0000256" key="11">
    <source>
        <dbReference type="ARBA" id="ARBA00034617"/>
    </source>
</evidence>
<dbReference type="PANTHER" id="PTHR11070:SF2">
    <property type="entry name" value="ATP-DEPENDENT DNA HELICASE SRS2"/>
    <property type="match status" value="1"/>
</dbReference>
<sequence length="720" mass="82158">MDVSDLLDSLNDKQREAVAAPRSNLLVLAGAGSGKTRVLVHRIAWLLSVENCSPYSIMAVTFTNKAAAEMRHRIEHLIGTSQGGMWIGTFHGLAHRLLRAHHLDARLPQDFQILDSEDQLRLLKRLIKAMNLDEKQWPARQAMWYINGKKDDGLRPQHIESYGNPVEQTWLRVYQAYQEACDRAGLVDFAELLLRAHELWLNKPHILNHYRERFTNILVDEFQDTNSIQYAWIRLLAGDQANVMIVGDDDQSIYGWRGAQVENIQRFLKDFPKAETIRLEQNYRSTSNILTAANTLIANNNGRMGKNLWTEDAEGERISIYCAFNELDEARFVVNRIKTWQETGNALNDCAILYRSNAQSRVLEEALLQVSMPYRIYGGMRFFERQEIKDSLAYLRLIANRNDDAAFERVVNTPTRGIGDRTIDVVRQTARERQLTLWQSTRALLQEKALAGRAASALQRFIELVDALAHDTSEMPLHVQTDRVIKDSGLWMMYEQEKGEKGQARIENLEELVNATRQYSYQDEDEDLMPLQAFLSHAALEAGEGQADAYQDAVQLMTLHSAKGLEFKQVFIVGMEEGMFPSQMALDEGGRLEEERRLAYVGVTRAMQKLTLTYAETRRLYGKEVFHRPSRFIAELPETCIEEVRLRASVSRPVNTRRMGAPVVENDSGYSLGQRVRHPKFGEGTIINLEGSGDHSRLQIAFNGEGIKWLVAAYARLETV</sequence>
<evidence type="ECO:0000256" key="2">
    <source>
        <dbReference type="ARBA" id="ARBA00022705"/>
    </source>
</evidence>
<evidence type="ECO:0000256" key="9">
    <source>
        <dbReference type="ARBA" id="ARBA00023204"/>
    </source>
</evidence>
<dbReference type="CDD" id="cd17932">
    <property type="entry name" value="DEXQc_UvrD"/>
    <property type="match status" value="1"/>
</dbReference>
<evidence type="ECO:0000259" key="17">
    <source>
        <dbReference type="PROSITE" id="PS51198"/>
    </source>
</evidence>
<dbReference type="PROSITE" id="PS51198">
    <property type="entry name" value="UVRD_HELICASE_ATP_BIND"/>
    <property type="match status" value="1"/>
</dbReference>
<dbReference type="InterPro" id="IPR014016">
    <property type="entry name" value="UvrD-like_ATP-bd"/>
</dbReference>
<keyword evidence="20" id="KW-1185">Reference proteome</keyword>
<gene>
    <name evidence="19" type="ORF">CYR34_18445</name>
</gene>
<evidence type="ECO:0000256" key="12">
    <source>
        <dbReference type="ARBA" id="ARBA00034808"/>
    </source>
</evidence>
<comment type="catalytic activity">
    <reaction evidence="11">
        <text>Couples ATP hydrolysis with the unwinding of duplex DNA by translocating in the 3'-5' direction.</text>
        <dbReference type="EC" id="5.6.2.4"/>
    </reaction>
</comment>
<evidence type="ECO:0000313" key="20">
    <source>
        <dbReference type="Proteomes" id="UP000234626"/>
    </source>
</evidence>
<comment type="caution">
    <text evidence="19">The sequence shown here is derived from an EMBL/GenBank/DDBJ whole genome shotgun (WGS) entry which is preliminary data.</text>
</comment>
<dbReference type="GO" id="GO:0016887">
    <property type="term" value="F:ATP hydrolysis activity"/>
    <property type="evidence" value="ECO:0007669"/>
    <property type="project" value="RHEA"/>
</dbReference>
<evidence type="ECO:0000256" key="5">
    <source>
        <dbReference type="ARBA" id="ARBA00022801"/>
    </source>
</evidence>
<keyword evidence="9" id="KW-0234">DNA repair</keyword>
<dbReference type="GO" id="GO:0033202">
    <property type="term" value="C:DNA helicase complex"/>
    <property type="evidence" value="ECO:0007669"/>
    <property type="project" value="TreeGrafter"/>
</dbReference>
<dbReference type="PANTHER" id="PTHR11070">
    <property type="entry name" value="UVRD / RECB / PCRA DNA HELICASE FAMILY MEMBER"/>
    <property type="match status" value="1"/>
</dbReference>
<keyword evidence="8" id="KW-0238">DNA-binding</keyword>
<dbReference type="Gene3D" id="3.40.50.300">
    <property type="entry name" value="P-loop containing nucleotide triphosphate hydrolases"/>
    <property type="match status" value="2"/>
</dbReference>
<comment type="similarity">
    <text evidence="1">Belongs to the helicase family. UvrD subfamily.</text>
</comment>
<dbReference type="FunFam" id="1.10.10.160:FF:000002">
    <property type="entry name" value="DNA helicase"/>
    <property type="match status" value="1"/>
</dbReference>
<evidence type="ECO:0000256" key="16">
    <source>
        <dbReference type="PROSITE-ProRule" id="PRU00560"/>
    </source>
</evidence>
<evidence type="ECO:0000256" key="1">
    <source>
        <dbReference type="ARBA" id="ARBA00009922"/>
    </source>
</evidence>
<evidence type="ECO:0000256" key="8">
    <source>
        <dbReference type="ARBA" id="ARBA00023125"/>
    </source>
</evidence>